<evidence type="ECO:0000313" key="3">
    <source>
        <dbReference type="Proteomes" id="UP000266673"/>
    </source>
</evidence>
<keyword evidence="3" id="KW-1185">Reference proteome</keyword>
<gene>
    <name evidence="2" type="ORF">C2G38_2230968</name>
</gene>
<feature type="compositionally biased region" description="Polar residues" evidence="1">
    <location>
        <begin position="22"/>
        <end position="32"/>
    </location>
</feature>
<dbReference type="EMBL" id="QKWP01003148">
    <property type="protein sequence ID" value="RIB01402.1"/>
    <property type="molecule type" value="Genomic_DNA"/>
</dbReference>
<organism evidence="2 3">
    <name type="scientific">Gigaspora rosea</name>
    <dbReference type="NCBI Taxonomy" id="44941"/>
    <lineage>
        <taxon>Eukaryota</taxon>
        <taxon>Fungi</taxon>
        <taxon>Fungi incertae sedis</taxon>
        <taxon>Mucoromycota</taxon>
        <taxon>Glomeromycotina</taxon>
        <taxon>Glomeromycetes</taxon>
        <taxon>Diversisporales</taxon>
        <taxon>Gigasporaceae</taxon>
        <taxon>Gigaspora</taxon>
    </lineage>
</organism>
<dbReference type="AlphaFoldDB" id="A0A397TTD9"/>
<evidence type="ECO:0000313" key="2">
    <source>
        <dbReference type="EMBL" id="RIB01402.1"/>
    </source>
</evidence>
<feature type="non-terminal residue" evidence="2">
    <location>
        <position position="143"/>
    </location>
</feature>
<feature type="compositionally biased region" description="Polar residues" evidence="1">
    <location>
        <begin position="1"/>
        <end position="13"/>
    </location>
</feature>
<reference evidence="2 3" key="1">
    <citation type="submission" date="2018-06" db="EMBL/GenBank/DDBJ databases">
        <title>Comparative genomics reveals the genomic features of Rhizophagus irregularis, R. cerebriforme, R. diaphanum and Gigaspora rosea, and their symbiotic lifestyle signature.</title>
        <authorList>
            <person name="Morin E."/>
            <person name="San Clemente H."/>
            <person name="Chen E.C.H."/>
            <person name="De La Providencia I."/>
            <person name="Hainaut M."/>
            <person name="Kuo A."/>
            <person name="Kohler A."/>
            <person name="Murat C."/>
            <person name="Tang N."/>
            <person name="Roy S."/>
            <person name="Loubradou J."/>
            <person name="Henrissat B."/>
            <person name="Grigoriev I.V."/>
            <person name="Corradi N."/>
            <person name="Roux C."/>
            <person name="Martin F.M."/>
        </authorList>
    </citation>
    <scope>NUCLEOTIDE SEQUENCE [LARGE SCALE GENOMIC DNA]</scope>
    <source>
        <strain evidence="2 3">DAOM 194757</strain>
    </source>
</reference>
<feature type="compositionally biased region" description="Basic and acidic residues" evidence="1">
    <location>
        <begin position="38"/>
        <end position="53"/>
    </location>
</feature>
<feature type="compositionally biased region" description="Acidic residues" evidence="1">
    <location>
        <begin position="61"/>
        <end position="71"/>
    </location>
</feature>
<proteinExistence type="predicted"/>
<dbReference type="Proteomes" id="UP000266673">
    <property type="component" value="Unassembled WGS sequence"/>
</dbReference>
<comment type="caution">
    <text evidence="2">The sequence shown here is derived from an EMBL/GenBank/DDBJ whole genome shotgun (WGS) entry which is preliminary data.</text>
</comment>
<feature type="region of interest" description="Disordered" evidence="1">
    <location>
        <begin position="1"/>
        <end position="84"/>
    </location>
</feature>
<name>A0A397TTD9_9GLOM</name>
<accession>A0A397TTD9</accession>
<protein>
    <submittedName>
        <fullName evidence="2">Uncharacterized protein</fullName>
    </submittedName>
</protein>
<evidence type="ECO:0000256" key="1">
    <source>
        <dbReference type="SAM" id="MobiDB-lite"/>
    </source>
</evidence>
<sequence>MAYRYQISQSIDISDNEWDSLFDTSQNVNNSDSEQDFDNEKGPNNRQNSDDKQGSGNEQNSENEWDLDSVNEDIQNPENPSTWNFNEQATLNKEIMDDVEEIEQPQLIKLGKANVEIVTKVKYRVEFEEYPETSEGEVACIYN</sequence>
<feature type="compositionally biased region" description="Polar residues" evidence="1">
    <location>
        <begin position="72"/>
        <end position="84"/>
    </location>
</feature>
<dbReference type="OrthoDB" id="2480682at2759"/>